<keyword evidence="6" id="KW-0653">Protein transport</keyword>
<dbReference type="eggNOG" id="COG0811">
    <property type="taxonomic scope" value="Bacteria"/>
</dbReference>
<dbReference type="HOGENOM" id="CLU_053325_4_3_0"/>
<proteinExistence type="inferred from homology"/>
<evidence type="ECO:0000256" key="1">
    <source>
        <dbReference type="ARBA" id="ARBA00004651"/>
    </source>
</evidence>
<evidence type="ECO:0000256" key="2">
    <source>
        <dbReference type="ARBA" id="ARBA00022475"/>
    </source>
</evidence>
<keyword evidence="6" id="KW-0813">Transport</keyword>
<evidence type="ECO:0000256" key="6">
    <source>
        <dbReference type="RuleBase" id="RU004057"/>
    </source>
</evidence>
<reference evidence="9 10" key="1">
    <citation type="journal article" date="2010" name="Stand. Genomic Sci.">
        <title>Complete genome sequence of Ilyobacter polytropus type strain (CuHbu1).</title>
        <authorList>
            <person name="Sikorski J."/>
            <person name="Chertkov O."/>
            <person name="Lapidus A."/>
            <person name="Nolan M."/>
            <person name="Lucas S."/>
            <person name="Del Rio T.G."/>
            <person name="Tice H."/>
            <person name="Cheng J.F."/>
            <person name="Tapia R."/>
            <person name="Han C."/>
            <person name="Goodwin L."/>
            <person name="Pitluck S."/>
            <person name="Liolios K."/>
            <person name="Ivanova N."/>
            <person name="Mavromatis K."/>
            <person name="Mikhailova N."/>
            <person name="Pati A."/>
            <person name="Chen A."/>
            <person name="Palaniappan K."/>
            <person name="Land M."/>
            <person name="Hauser L."/>
            <person name="Chang Y.J."/>
            <person name="Jeffries C.D."/>
            <person name="Brambilla E."/>
            <person name="Yasawong M."/>
            <person name="Rohde M."/>
            <person name="Pukall R."/>
            <person name="Spring S."/>
            <person name="Goker M."/>
            <person name="Woyke T."/>
            <person name="Bristow J."/>
            <person name="Eisen J.A."/>
            <person name="Markowitz V."/>
            <person name="Hugenholtz P."/>
            <person name="Kyrpides N.C."/>
            <person name="Klenk H.P."/>
        </authorList>
    </citation>
    <scope>NUCLEOTIDE SEQUENCE [LARGE SCALE GENOMIC DNA]</scope>
    <source>
        <strain evidence="10">ATCC 51220 / DSM 2926 / LMG 16218 / CuHBu1</strain>
    </source>
</reference>
<sequence length="203" mass="22626">MEWIQNGGILMYFIVAMSVIGLAVVIDKSIYFASKEKGNFDDIKWNVKEYIEKGDYTGAFALLEKHDCSTYKVLKELLLQCTKNKDYSIVHMEEKAREVGLSQLPRLERGMWLLGIVAHTTPLLGLLGTVTGMIQAFHAIASYGTGDPSVLAEGISKALITTAGGLTVAIPAVIFYNYFNKRIDTVVNNMEKSSVEMINFFRK</sequence>
<dbReference type="GO" id="GO:0017038">
    <property type="term" value="P:protein import"/>
    <property type="evidence" value="ECO:0007669"/>
    <property type="project" value="TreeGrafter"/>
</dbReference>
<evidence type="ECO:0000313" key="10">
    <source>
        <dbReference type="Proteomes" id="UP000006875"/>
    </source>
</evidence>
<feature type="transmembrane region" description="Helical" evidence="7">
    <location>
        <begin position="158"/>
        <end position="179"/>
    </location>
</feature>
<keyword evidence="3 7" id="KW-0812">Transmembrane</keyword>
<dbReference type="RefSeq" id="WP_013387717.1">
    <property type="nucleotide sequence ID" value="NC_014632.1"/>
</dbReference>
<keyword evidence="4 7" id="KW-1133">Transmembrane helix</keyword>
<feature type="transmembrane region" description="Helical" evidence="7">
    <location>
        <begin position="6"/>
        <end position="26"/>
    </location>
</feature>
<dbReference type="Pfam" id="PF01618">
    <property type="entry name" value="MotA_ExbB"/>
    <property type="match status" value="1"/>
</dbReference>
<dbReference type="AlphaFoldDB" id="E3H9E1"/>
<comment type="similarity">
    <text evidence="6">Belongs to the exbB/tolQ family.</text>
</comment>
<feature type="domain" description="MotA/TolQ/ExbB proton channel" evidence="8">
    <location>
        <begin position="91"/>
        <end position="191"/>
    </location>
</feature>
<gene>
    <name evidence="9" type="ordered locus">Ilyop_1269</name>
</gene>
<dbReference type="OrthoDB" id="4045at2"/>
<dbReference type="InterPro" id="IPR002898">
    <property type="entry name" value="MotA_ExbB_proton_chnl"/>
</dbReference>
<evidence type="ECO:0000313" key="9">
    <source>
        <dbReference type="EMBL" id="ADO83050.1"/>
    </source>
</evidence>
<dbReference type="KEGG" id="ipo:Ilyop_1269"/>
<accession>E3H9E1</accession>
<evidence type="ECO:0000256" key="3">
    <source>
        <dbReference type="ARBA" id="ARBA00022692"/>
    </source>
</evidence>
<keyword evidence="5 7" id="KW-0472">Membrane</keyword>
<dbReference type="PANTHER" id="PTHR30625">
    <property type="entry name" value="PROTEIN TOLQ"/>
    <property type="match status" value="1"/>
</dbReference>
<dbReference type="STRING" id="572544.Ilyop_1269"/>
<dbReference type="GO" id="GO:0005886">
    <property type="term" value="C:plasma membrane"/>
    <property type="evidence" value="ECO:0007669"/>
    <property type="project" value="UniProtKB-SubCell"/>
</dbReference>
<dbReference type="InterPro" id="IPR050790">
    <property type="entry name" value="ExbB/TolQ_transport"/>
</dbReference>
<dbReference type="PANTHER" id="PTHR30625:SF11">
    <property type="entry name" value="MOTA_TOLQ_EXBB PROTON CHANNEL DOMAIN-CONTAINING PROTEIN"/>
    <property type="match status" value="1"/>
</dbReference>
<feature type="transmembrane region" description="Helical" evidence="7">
    <location>
        <begin position="112"/>
        <end position="138"/>
    </location>
</feature>
<dbReference type="EMBL" id="CP002281">
    <property type="protein sequence ID" value="ADO83050.1"/>
    <property type="molecule type" value="Genomic_DNA"/>
</dbReference>
<organism evidence="9 10">
    <name type="scientific">Ilyobacter polytropus (strain ATCC 51220 / DSM 2926 / LMG 16218 / CuHBu1)</name>
    <dbReference type="NCBI Taxonomy" id="572544"/>
    <lineage>
        <taxon>Bacteria</taxon>
        <taxon>Fusobacteriati</taxon>
        <taxon>Fusobacteriota</taxon>
        <taxon>Fusobacteriia</taxon>
        <taxon>Fusobacteriales</taxon>
        <taxon>Fusobacteriaceae</taxon>
        <taxon>Ilyobacter</taxon>
    </lineage>
</organism>
<name>E3H9E1_ILYPC</name>
<evidence type="ECO:0000259" key="8">
    <source>
        <dbReference type="Pfam" id="PF01618"/>
    </source>
</evidence>
<keyword evidence="10" id="KW-1185">Reference proteome</keyword>
<evidence type="ECO:0000256" key="4">
    <source>
        <dbReference type="ARBA" id="ARBA00022989"/>
    </source>
</evidence>
<protein>
    <submittedName>
        <fullName evidence="9">Outer membrane transport energization protein ExbB</fullName>
    </submittedName>
</protein>
<comment type="subcellular location">
    <subcellularLocation>
        <location evidence="1">Cell membrane</location>
        <topology evidence="1">Multi-pass membrane protein</topology>
    </subcellularLocation>
    <subcellularLocation>
        <location evidence="6">Membrane</location>
        <topology evidence="6">Multi-pass membrane protein</topology>
    </subcellularLocation>
</comment>
<keyword evidence="2" id="KW-1003">Cell membrane</keyword>
<dbReference type="Proteomes" id="UP000006875">
    <property type="component" value="Chromosome"/>
</dbReference>
<evidence type="ECO:0000256" key="5">
    <source>
        <dbReference type="ARBA" id="ARBA00023136"/>
    </source>
</evidence>
<evidence type="ECO:0000256" key="7">
    <source>
        <dbReference type="SAM" id="Phobius"/>
    </source>
</evidence>